<dbReference type="SUPFAM" id="SSF52540">
    <property type="entry name" value="P-loop containing nucleoside triphosphate hydrolases"/>
    <property type="match status" value="1"/>
</dbReference>
<keyword evidence="7" id="KW-1185">Reference proteome</keyword>
<evidence type="ECO:0000256" key="1">
    <source>
        <dbReference type="ARBA" id="ARBA00005417"/>
    </source>
</evidence>
<dbReference type="CDD" id="cd03230">
    <property type="entry name" value="ABC_DR_subfamily_A"/>
    <property type="match status" value="1"/>
</dbReference>
<keyword evidence="2" id="KW-0813">Transport</keyword>
<protein>
    <submittedName>
        <fullName evidence="6">ABC transporter ATP-binding protein</fullName>
    </submittedName>
</protein>
<comment type="caution">
    <text evidence="6">The sequence shown here is derived from an EMBL/GenBank/DDBJ whole genome shotgun (WGS) entry which is preliminary data.</text>
</comment>
<proteinExistence type="inferred from homology"/>
<evidence type="ECO:0000256" key="3">
    <source>
        <dbReference type="ARBA" id="ARBA00022741"/>
    </source>
</evidence>
<feature type="domain" description="ABC transporter" evidence="5">
    <location>
        <begin position="6"/>
        <end position="237"/>
    </location>
</feature>
<dbReference type="Pfam" id="PF00005">
    <property type="entry name" value="ABC_tran"/>
    <property type="match status" value="1"/>
</dbReference>
<dbReference type="GO" id="GO:0005524">
    <property type="term" value="F:ATP binding"/>
    <property type="evidence" value="ECO:0007669"/>
    <property type="project" value="UniProtKB-KW"/>
</dbReference>
<evidence type="ECO:0000256" key="2">
    <source>
        <dbReference type="ARBA" id="ARBA00022448"/>
    </source>
</evidence>
<evidence type="ECO:0000313" key="6">
    <source>
        <dbReference type="EMBL" id="MFD2042799.1"/>
    </source>
</evidence>
<evidence type="ECO:0000256" key="4">
    <source>
        <dbReference type="ARBA" id="ARBA00022840"/>
    </source>
</evidence>
<comment type="similarity">
    <text evidence="1">Belongs to the ABC transporter superfamily.</text>
</comment>
<dbReference type="PANTHER" id="PTHR43335">
    <property type="entry name" value="ABC TRANSPORTER, ATP-BINDING PROTEIN"/>
    <property type="match status" value="1"/>
</dbReference>
<dbReference type="PANTHER" id="PTHR43335:SF4">
    <property type="entry name" value="ABC TRANSPORTER, ATP-BINDING PROTEIN"/>
    <property type="match status" value="1"/>
</dbReference>
<keyword evidence="3" id="KW-0547">Nucleotide-binding</keyword>
<evidence type="ECO:0000259" key="5">
    <source>
        <dbReference type="PROSITE" id="PS50893"/>
    </source>
</evidence>
<reference evidence="7" key="1">
    <citation type="journal article" date="2019" name="Int. J. Syst. Evol. Microbiol.">
        <title>The Global Catalogue of Microorganisms (GCM) 10K type strain sequencing project: providing services to taxonomists for standard genome sequencing and annotation.</title>
        <authorList>
            <consortium name="The Broad Institute Genomics Platform"/>
            <consortium name="The Broad Institute Genome Sequencing Center for Infectious Disease"/>
            <person name="Wu L."/>
            <person name="Ma J."/>
        </authorList>
    </citation>
    <scope>NUCLEOTIDE SEQUENCE [LARGE SCALE GENOMIC DNA]</scope>
    <source>
        <strain evidence="7">R28</strain>
    </source>
</reference>
<dbReference type="InterPro" id="IPR003439">
    <property type="entry name" value="ABC_transporter-like_ATP-bd"/>
</dbReference>
<dbReference type="InterPro" id="IPR027417">
    <property type="entry name" value="P-loop_NTPase"/>
</dbReference>
<evidence type="ECO:0000313" key="7">
    <source>
        <dbReference type="Proteomes" id="UP001597383"/>
    </source>
</evidence>
<dbReference type="Gene3D" id="3.40.50.300">
    <property type="entry name" value="P-loop containing nucleotide triphosphate hydrolases"/>
    <property type="match status" value="1"/>
</dbReference>
<sequence length="321" mass="35601">MSEAIIKIEELTKIYDNEPAVDRLSLSIKKGEIFGLLGPNGAGKSTTIFMLLGLIEPTSGNLQVCGINSTSNPIEVKKRVGYLPDDLGFYQNMTGLENLLYTASLNEIPRKEALKRSHHLLKQVGLGEALNKKVGKYSRGMKQRLGLADVLIKEPEIIILDEPTLGIDPKGVQELLKLIKQLNEENNITVLLSSHHLHQVQQICDRVGIFVNGQLLAQGNVKELANQLFGNQAFVVHVEADPISSELKTNLKCLEGVTNMKEISETAIEMYCQTDITPLIANEIVNHKANLLALSNKSYGLDEIYHLYFEGREIDETTKIS</sequence>
<name>A0ABW4VT20_9BACI</name>
<dbReference type="EMBL" id="JBHUHQ010000002">
    <property type="protein sequence ID" value="MFD2042799.1"/>
    <property type="molecule type" value="Genomic_DNA"/>
</dbReference>
<dbReference type="RefSeq" id="WP_377554425.1">
    <property type="nucleotide sequence ID" value="NZ_JBHUHQ010000002.1"/>
</dbReference>
<accession>A0ABW4VT20</accession>
<keyword evidence="4 6" id="KW-0067">ATP-binding</keyword>
<dbReference type="Proteomes" id="UP001597383">
    <property type="component" value="Unassembled WGS sequence"/>
</dbReference>
<gene>
    <name evidence="6" type="ORF">ACFSJF_00550</name>
</gene>
<dbReference type="InterPro" id="IPR003593">
    <property type="entry name" value="AAA+_ATPase"/>
</dbReference>
<organism evidence="6 7">
    <name type="scientific">Ornithinibacillus salinisoli</name>
    <dbReference type="NCBI Taxonomy" id="1848459"/>
    <lineage>
        <taxon>Bacteria</taxon>
        <taxon>Bacillati</taxon>
        <taxon>Bacillota</taxon>
        <taxon>Bacilli</taxon>
        <taxon>Bacillales</taxon>
        <taxon>Bacillaceae</taxon>
        <taxon>Ornithinibacillus</taxon>
    </lineage>
</organism>
<dbReference type="PROSITE" id="PS50893">
    <property type="entry name" value="ABC_TRANSPORTER_2"/>
    <property type="match status" value="1"/>
</dbReference>
<dbReference type="SMART" id="SM00382">
    <property type="entry name" value="AAA"/>
    <property type="match status" value="1"/>
</dbReference>